<reference evidence="2 3" key="1">
    <citation type="submission" date="2016-01" db="EMBL/GenBank/DDBJ databases">
        <title>The new phylogeny of the genus Mycobacterium.</title>
        <authorList>
            <person name="Tarcisio F."/>
            <person name="Conor M."/>
            <person name="Antonella G."/>
            <person name="Elisabetta G."/>
            <person name="Giulia F.S."/>
            <person name="Sara T."/>
            <person name="Anna F."/>
            <person name="Clotilde B."/>
            <person name="Roberto B."/>
            <person name="Veronica D.S."/>
            <person name="Fabio R."/>
            <person name="Monica P."/>
            <person name="Olivier J."/>
            <person name="Enrico T."/>
            <person name="Nicola S."/>
        </authorList>
    </citation>
    <scope>NUCLEOTIDE SEQUENCE [LARGE SCALE GENOMIC DNA]</scope>
    <source>
        <strain evidence="2 3">CCUG 50187</strain>
    </source>
</reference>
<evidence type="ECO:0000313" key="2">
    <source>
        <dbReference type="EMBL" id="ORV20060.1"/>
    </source>
</evidence>
<accession>A0ABX3UXX8</accession>
<comment type="caution">
    <text evidence="2">The sequence shown here is derived from an EMBL/GenBank/DDBJ whole genome shotgun (WGS) entry which is preliminary data.</text>
</comment>
<protein>
    <recommendedName>
        <fullName evidence="1">Gp28/Gp37-like domain-containing protein</fullName>
    </recommendedName>
</protein>
<evidence type="ECO:0000259" key="1">
    <source>
        <dbReference type="Pfam" id="PF14594"/>
    </source>
</evidence>
<organism evidence="2 3">
    <name type="scientific">Mycolicibacterium conceptionense</name>
    <dbReference type="NCBI Taxonomy" id="451644"/>
    <lineage>
        <taxon>Bacteria</taxon>
        <taxon>Bacillati</taxon>
        <taxon>Actinomycetota</taxon>
        <taxon>Actinomycetes</taxon>
        <taxon>Mycobacteriales</taxon>
        <taxon>Mycobacteriaceae</taxon>
        <taxon>Mycolicibacterium</taxon>
    </lineage>
</organism>
<dbReference type="EMBL" id="LQOP01000036">
    <property type="protein sequence ID" value="ORV20060.1"/>
    <property type="molecule type" value="Genomic_DNA"/>
</dbReference>
<dbReference type="Proteomes" id="UP000193811">
    <property type="component" value="Unassembled WGS sequence"/>
</dbReference>
<dbReference type="Pfam" id="PF14594">
    <property type="entry name" value="Sipho_Gp37"/>
    <property type="match status" value="1"/>
</dbReference>
<evidence type="ECO:0000313" key="3">
    <source>
        <dbReference type="Proteomes" id="UP000193811"/>
    </source>
</evidence>
<sequence length="581" mass="65483">MGFVSRAQVRPQLKQITEYNDAVTKYRLLNERRQLIVDANRQRPLLRLMDKRWDYLGTVATEKAASWERLLDDSGTGTISLRWSDWLADLCAHKTRVQEDLHLAIDPNPNQRHWRTRLGFKVTDIRAVKHDDGTRTVEIDVISLREHAKHILLGATPFSAPEFQPLKSWVWIQNLRSNLAFTTFINLARSFWPLLSIPTSLFDPVHWLTTRVGNMSPLHWPIQVQFVNPLLDQSRILPLASKWQDLHTISEPLLDDAGCSLVDYIWLPEDKDSPHPELAALVGNDLARPSRACVILAFEDHSGVTGPTGTAADGALNLIGAVLDDTITEVIMPVDADGDGETDPFFRKLLGVAPEKPSLVWRDCEYSGLISSERRIKKGGAQTVWTGGHSPQWLNQAITFGIRYGLSQIAQVINYGIGAYEQYGAEGLDNVYQGQLDDMFFAYEKFTDPFTAVWFNDYAFLEDFEQGNGYAYVVSAALTIRQGQHKRKPKVSFTLNARDGEPWCWGYDYNIGHRGLFEIDGIYYTEQIRGVKWEYDEDTPIHLALTIGKNRDRDPFEAGLKALADGWNAIGSLIGGAAIAA</sequence>
<keyword evidence="3" id="KW-1185">Reference proteome</keyword>
<proteinExistence type="predicted"/>
<name>A0ABX3UXX8_9MYCO</name>
<dbReference type="InterPro" id="IPR029432">
    <property type="entry name" value="Gp28/Gp37-like_dom"/>
</dbReference>
<gene>
    <name evidence="2" type="ORF">AWB98_29400</name>
</gene>
<dbReference type="RefSeq" id="WP_085143040.1">
    <property type="nucleotide sequence ID" value="NZ_JACKVA010000026.1"/>
</dbReference>
<feature type="domain" description="Gp28/Gp37-like" evidence="1">
    <location>
        <begin position="46"/>
        <end position="549"/>
    </location>
</feature>